<evidence type="ECO:0000313" key="1">
    <source>
        <dbReference type="EMBL" id="CCD44844.1"/>
    </source>
</evidence>
<accession>G2XWH4</accession>
<dbReference type="EMBL" id="FQ790272">
    <property type="protein sequence ID" value="CCD44844.1"/>
    <property type="molecule type" value="Genomic_DNA"/>
</dbReference>
<gene>
    <name evidence="1" type="ORF">BofuT4_P051930.1</name>
</gene>
<dbReference type="HOGENOM" id="CLU_3050046_0_0_1"/>
<dbReference type="AlphaFoldDB" id="G2XWH4"/>
<dbReference type="Proteomes" id="UP000008177">
    <property type="component" value="Unplaced contigs"/>
</dbReference>
<protein>
    <submittedName>
        <fullName evidence="1">Uncharacterized protein</fullName>
    </submittedName>
</protein>
<dbReference type="InParanoid" id="G2XWH4"/>
<proteinExistence type="predicted"/>
<reference evidence="2" key="1">
    <citation type="journal article" date="2011" name="PLoS Genet.">
        <title>Genomic analysis of the necrotrophic fungal pathogens Sclerotinia sclerotiorum and Botrytis cinerea.</title>
        <authorList>
            <person name="Amselem J."/>
            <person name="Cuomo C.A."/>
            <person name="van Kan J.A."/>
            <person name="Viaud M."/>
            <person name="Benito E.P."/>
            <person name="Couloux A."/>
            <person name="Coutinho P.M."/>
            <person name="de Vries R.P."/>
            <person name="Dyer P.S."/>
            <person name="Fillinger S."/>
            <person name="Fournier E."/>
            <person name="Gout L."/>
            <person name="Hahn M."/>
            <person name="Kohn L."/>
            <person name="Lapalu N."/>
            <person name="Plummer K.M."/>
            <person name="Pradier J.M."/>
            <person name="Quevillon E."/>
            <person name="Sharon A."/>
            <person name="Simon A."/>
            <person name="ten Have A."/>
            <person name="Tudzynski B."/>
            <person name="Tudzynski P."/>
            <person name="Wincker P."/>
            <person name="Andrew M."/>
            <person name="Anthouard V."/>
            <person name="Beever R.E."/>
            <person name="Beffa R."/>
            <person name="Benoit I."/>
            <person name="Bouzid O."/>
            <person name="Brault B."/>
            <person name="Chen Z."/>
            <person name="Choquer M."/>
            <person name="Collemare J."/>
            <person name="Cotton P."/>
            <person name="Danchin E.G."/>
            <person name="Da Silva C."/>
            <person name="Gautier A."/>
            <person name="Giraud C."/>
            <person name="Giraud T."/>
            <person name="Gonzalez C."/>
            <person name="Grossetete S."/>
            <person name="Guldener U."/>
            <person name="Henrissat B."/>
            <person name="Howlett B.J."/>
            <person name="Kodira C."/>
            <person name="Kretschmer M."/>
            <person name="Lappartient A."/>
            <person name="Leroch M."/>
            <person name="Levis C."/>
            <person name="Mauceli E."/>
            <person name="Neuveglise C."/>
            <person name="Oeser B."/>
            <person name="Pearson M."/>
            <person name="Poulain J."/>
            <person name="Poussereau N."/>
            <person name="Quesneville H."/>
            <person name="Rascle C."/>
            <person name="Schumacher J."/>
            <person name="Segurens B."/>
            <person name="Sexton A."/>
            <person name="Silva E."/>
            <person name="Sirven C."/>
            <person name="Soanes D.M."/>
            <person name="Talbot N.J."/>
            <person name="Templeton M."/>
            <person name="Yandava C."/>
            <person name="Yarden O."/>
            <person name="Zeng Q."/>
            <person name="Rollins J.A."/>
            <person name="Lebrun M.H."/>
            <person name="Dickman M."/>
        </authorList>
    </citation>
    <scope>NUCLEOTIDE SEQUENCE [LARGE SCALE GENOMIC DNA]</scope>
    <source>
        <strain evidence="2">T4</strain>
    </source>
</reference>
<organism evidence="1 2">
    <name type="scientific">Botryotinia fuckeliana (strain T4)</name>
    <name type="common">Noble rot fungus</name>
    <name type="synonym">Botrytis cinerea</name>
    <dbReference type="NCBI Taxonomy" id="999810"/>
    <lineage>
        <taxon>Eukaryota</taxon>
        <taxon>Fungi</taxon>
        <taxon>Dikarya</taxon>
        <taxon>Ascomycota</taxon>
        <taxon>Pezizomycotina</taxon>
        <taxon>Leotiomycetes</taxon>
        <taxon>Helotiales</taxon>
        <taxon>Sclerotiniaceae</taxon>
        <taxon>Botrytis</taxon>
    </lineage>
</organism>
<sequence length="54" mass="6162">MTMMPYHPTPANDRRIRSAALMDTDSGIRSKSPLAAELWEPCHMPVERQLQPKV</sequence>
<name>G2XWH4_BOTF4</name>
<evidence type="ECO:0000313" key="2">
    <source>
        <dbReference type="Proteomes" id="UP000008177"/>
    </source>
</evidence>